<dbReference type="EC" id="5.4.3.8" evidence="4"/>
<evidence type="ECO:0000256" key="2">
    <source>
        <dbReference type="ARBA" id="ARBA00022898"/>
    </source>
</evidence>
<name>A0A238KDI3_9RHOB</name>
<comment type="cofactor">
    <cofactor evidence="1">
        <name>pyridoxal 5'-phosphate</name>
        <dbReference type="ChEBI" id="CHEBI:597326"/>
    </cofactor>
</comment>
<evidence type="ECO:0000313" key="5">
    <source>
        <dbReference type="Proteomes" id="UP000207598"/>
    </source>
</evidence>
<dbReference type="PANTHER" id="PTHR43713:SF3">
    <property type="entry name" value="GLUTAMATE-1-SEMIALDEHYDE 2,1-AMINOMUTASE 1, CHLOROPLASTIC-RELATED"/>
    <property type="match status" value="1"/>
</dbReference>
<evidence type="ECO:0000256" key="3">
    <source>
        <dbReference type="RuleBase" id="RU003560"/>
    </source>
</evidence>
<dbReference type="NCBIfam" id="NF005453">
    <property type="entry name" value="PRK07046.1"/>
    <property type="match status" value="1"/>
</dbReference>
<dbReference type="SUPFAM" id="SSF53383">
    <property type="entry name" value="PLP-dependent transferases"/>
    <property type="match status" value="1"/>
</dbReference>
<gene>
    <name evidence="4" type="primary">hemL2</name>
    <name evidence="4" type="ORF">MAA8898_02297</name>
</gene>
<dbReference type="GO" id="GO:0042286">
    <property type="term" value="F:glutamate-1-semialdehyde 2,1-aminomutase activity"/>
    <property type="evidence" value="ECO:0007669"/>
    <property type="project" value="UniProtKB-EC"/>
</dbReference>
<keyword evidence="5" id="KW-1185">Reference proteome</keyword>
<dbReference type="InterPro" id="IPR005814">
    <property type="entry name" value="Aminotrans_3"/>
</dbReference>
<dbReference type="Pfam" id="PF00202">
    <property type="entry name" value="Aminotran_3"/>
    <property type="match status" value="1"/>
</dbReference>
<sequence>MTTISALPPSQDIAGLDPLRLESLRAREAQRFVAARPRCKKALDKGAAPWLNGVPMHWMRDWPSPFPLVVKQAEGARLTDLDGHTLDDFCLGDTGSMFGHAPKPVARAIRRQAKRGLTYMLPSRAALRAGKLLRETFGPFVWQMTLSATDANRNALRVARAVTGRRKVLVFNGCYHGTLEDTMVALEDGHTVPRPGLVGQGFDLTLGAVCVEFNDLAGVEAALAQGDVAAILTEPVMTNSCMVLPQDGFLDGQRRLADAHGALLILDETHTQSSGLGGYTRVHGLKPDIFVIGKCVAGGMPTALWGMTDEVAQRFRAYDAARPPGHSGMGTTLAGNPMQFACLEATLSEVATPEAFAHMEAGAARLARGLTQVIDTAGLPWHVVRVGARVEFICAPGPLRNGTEAAAAHQPAVESAVHLGLLNRGCLIAPFHNMMLVSPVTTDGQIDTLVSAFADVVAELKDPSRD</sequence>
<dbReference type="InterPro" id="IPR015424">
    <property type="entry name" value="PyrdxlP-dep_Trfase"/>
</dbReference>
<dbReference type="GO" id="GO:0030170">
    <property type="term" value="F:pyridoxal phosphate binding"/>
    <property type="evidence" value="ECO:0007669"/>
    <property type="project" value="InterPro"/>
</dbReference>
<evidence type="ECO:0000313" key="4">
    <source>
        <dbReference type="EMBL" id="SMX40911.1"/>
    </source>
</evidence>
<dbReference type="Gene3D" id="3.40.640.10">
    <property type="entry name" value="Type I PLP-dependent aspartate aminotransferase-like (Major domain)"/>
    <property type="match status" value="1"/>
</dbReference>
<comment type="similarity">
    <text evidence="3">Belongs to the class-III pyridoxal-phosphate-dependent aminotransferase family.</text>
</comment>
<dbReference type="PANTHER" id="PTHR43713">
    <property type="entry name" value="GLUTAMATE-1-SEMIALDEHYDE 2,1-AMINOMUTASE"/>
    <property type="match status" value="1"/>
</dbReference>
<proteinExistence type="inferred from homology"/>
<protein>
    <submittedName>
        <fullName evidence="4">Glutamate-1-semialdehyde 2,1-aminomutase 2</fullName>
        <ecNumber evidence="4">5.4.3.8</ecNumber>
    </submittedName>
</protein>
<dbReference type="InterPro" id="IPR015422">
    <property type="entry name" value="PyrdxlP-dep_Trfase_small"/>
</dbReference>
<dbReference type="InterPro" id="IPR015421">
    <property type="entry name" value="PyrdxlP-dep_Trfase_major"/>
</dbReference>
<reference evidence="4 5" key="1">
    <citation type="submission" date="2017-05" db="EMBL/GenBank/DDBJ databases">
        <authorList>
            <person name="Song R."/>
            <person name="Chenine A.L."/>
            <person name="Ruprecht R.M."/>
        </authorList>
    </citation>
    <scope>NUCLEOTIDE SEQUENCE [LARGE SCALE GENOMIC DNA]</scope>
    <source>
        <strain evidence="4 5">CECT 8898</strain>
    </source>
</reference>
<dbReference type="AlphaFoldDB" id="A0A238KDI3"/>
<organism evidence="4 5">
    <name type="scientific">Maliponia aquimaris</name>
    <dbReference type="NCBI Taxonomy" id="1673631"/>
    <lineage>
        <taxon>Bacteria</taxon>
        <taxon>Pseudomonadati</taxon>
        <taxon>Pseudomonadota</taxon>
        <taxon>Alphaproteobacteria</taxon>
        <taxon>Rhodobacterales</taxon>
        <taxon>Paracoccaceae</taxon>
        <taxon>Maliponia</taxon>
    </lineage>
</organism>
<accession>A0A238KDI3</accession>
<dbReference type="GO" id="GO:0008483">
    <property type="term" value="F:transaminase activity"/>
    <property type="evidence" value="ECO:0007669"/>
    <property type="project" value="InterPro"/>
</dbReference>
<keyword evidence="2 3" id="KW-0663">Pyridoxal phosphate</keyword>
<dbReference type="Gene3D" id="3.90.1150.10">
    <property type="entry name" value="Aspartate Aminotransferase, domain 1"/>
    <property type="match status" value="1"/>
</dbReference>
<dbReference type="OrthoDB" id="9801052at2"/>
<dbReference type="EMBL" id="FXYF01000005">
    <property type="protein sequence ID" value="SMX40911.1"/>
    <property type="molecule type" value="Genomic_DNA"/>
</dbReference>
<dbReference type="Proteomes" id="UP000207598">
    <property type="component" value="Unassembled WGS sequence"/>
</dbReference>
<evidence type="ECO:0000256" key="1">
    <source>
        <dbReference type="ARBA" id="ARBA00001933"/>
    </source>
</evidence>
<keyword evidence="4" id="KW-0413">Isomerase</keyword>